<comment type="caution">
    <text evidence="5">The sequence shown here is derived from an EMBL/GenBank/DDBJ whole genome shotgun (WGS) entry which is preliminary data.</text>
</comment>
<dbReference type="Proteomes" id="UP000286100">
    <property type="component" value="Unassembled WGS sequence"/>
</dbReference>
<dbReference type="Gene3D" id="1.10.10.60">
    <property type="entry name" value="Homeodomain-like"/>
    <property type="match status" value="1"/>
</dbReference>
<organism evidence="5 6">
    <name type="scientific">Sphingomonas cavernae</name>
    <dbReference type="NCBI Taxonomy" id="2320861"/>
    <lineage>
        <taxon>Bacteria</taxon>
        <taxon>Pseudomonadati</taxon>
        <taxon>Pseudomonadota</taxon>
        <taxon>Alphaproteobacteria</taxon>
        <taxon>Sphingomonadales</taxon>
        <taxon>Sphingomonadaceae</taxon>
        <taxon>Sphingomonas</taxon>
    </lineage>
</organism>
<evidence type="ECO:0000256" key="1">
    <source>
        <dbReference type="ARBA" id="ARBA00023015"/>
    </source>
</evidence>
<proteinExistence type="predicted"/>
<dbReference type="EMBL" id="QYUM01000002">
    <property type="protein sequence ID" value="RJF93575.1"/>
    <property type="molecule type" value="Genomic_DNA"/>
</dbReference>
<keyword evidence="1" id="KW-0805">Transcription regulation</keyword>
<evidence type="ECO:0000313" key="5">
    <source>
        <dbReference type="EMBL" id="RJF93575.1"/>
    </source>
</evidence>
<dbReference type="OrthoDB" id="323290at2"/>
<keyword evidence="2" id="KW-0238">DNA-binding</keyword>
<feature type="domain" description="HTH araC/xylS-type" evidence="4">
    <location>
        <begin position="157"/>
        <end position="256"/>
    </location>
</feature>
<accession>A0A418WQP8</accession>
<dbReference type="GO" id="GO:0043565">
    <property type="term" value="F:sequence-specific DNA binding"/>
    <property type="evidence" value="ECO:0007669"/>
    <property type="project" value="InterPro"/>
</dbReference>
<dbReference type="PROSITE" id="PS01124">
    <property type="entry name" value="HTH_ARAC_FAMILY_2"/>
    <property type="match status" value="1"/>
</dbReference>
<keyword evidence="6" id="KW-1185">Reference proteome</keyword>
<evidence type="ECO:0000256" key="2">
    <source>
        <dbReference type="ARBA" id="ARBA00023125"/>
    </source>
</evidence>
<dbReference type="Pfam" id="PF12833">
    <property type="entry name" value="HTH_18"/>
    <property type="match status" value="1"/>
</dbReference>
<name>A0A418WQP8_9SPHN</name>
<dbReference type="RefSeq" id="WP_119759891.1">
    <property type="nucleotide sequence ID" value="NZ_QYUM01000002.1"/>
</dbReference>
<dbReference type="AlphaFoldDB" id="A0A418WQP8"/>
<evidence type="ECO:0000256" key="3">
    <source>
        <dbReference type="ARBA" id="ARBA00023163"/>
    </source>
</evidence>
<protein>
    <submittedName>
        <fullName evidence="5">AraC family transcriptional regulator</fullName>
    </submittedName>
</protein>
<sequence>MDITLDYAAPEGDLREFLSVFYEFHAPIPVFEDVERADFAQIRFMLSGQGTYHFADGHEQASSPVHIVGPTTGNTKVHVKGPVHIFGAGLLPAGWGALMGFEASTLVNRAIDATHLFGPGLLAVLDELRAAESLEAKVAIGSRVTRELAKRIEETPVWFTRVVDEWLESALSPDVQDLVDRIGLSRRQVERQCKRLYGVPPKLLSRKYRAIRAATTLARGEAEVGELIGENFYDQSHFIREIKQFTGLTPKRFSEELPVLAKLTLKPASLAGKVDPIVFQT</sequence>
<evidence type="ECO:0000259" key="4">
    <source>
        <dbReference type="PROSITE" id="PS01124"/>
    </source>
</evidence>
<evidence type="ECO:0000313" key="6">
    <source>
        <dbReference type="Proteomes" id="UP000286100"/>
    </source>
</evidence>
<dbReference type="SMART" id="SM00342">
    <property type="entry name" value="HTH_ARAC"/>
    <property type="match status" value="1"/>
</dbReference>
<dbReference type="PANTHER" id="PTHR46796">
    <property type="entry name" value="HTH-TYPE TRANSCRIPTIONAL ACTIVATOR RHAS-RELATED"/>
    <property type="match status" value="1"/>
</dbReference>
<gene>
    <name evidence="5" type="ORF">D3876_04460</name>
</gene>
<keyword evidence="3" id="KW-0804">Transcription</keyword>
<dbReference type="InterPro" id="IPR050204">
    <property type="entry name" value="AraC_XylS_family_regulators"/>
</dbReference>
<dbReference type="InterPro" id="IPR018060">
    <property type="entry name" value="HTH_AraC"/>
</dbReference>
<reference evidence="5 6" key="1">
    <citation type="submission" date="2018-09" db="EMBL/GenBank/DDBJ databases">
        <authorList>
            <person name="Zhu H."/>
        </authorList>
    </citation>
    <scope>NUCLEOTIDE SEQUENCE [LARGE SCALE GENOMIC DNA]</scope>
    <source>
        <strain evidence="5 6">K2R01-6</strain>
    </source>
</reference>
<dbReference type="GO" id="GO:0003700">
    <property type="term" value="F:DNA-binding transcription factor activity"/>
    <property type="evidence" value="ECO:0007669"/>
    <property type="project" value="InterPro"/>
</dbReference>